<gene>
    <name evidence="6" type="ORF">Raf01_78150</name>
</gene>
<protein>
    <recommendedName>
        <fullName evidence="5">Radical SAM core domain-containing protein</fullName>
    </recommendedName>
</protein>
<reference evidence="6" key="1">
    <citation type="submission" date="2021-01" db="EMBL/GenBank/DDBJ databases">
        <title>Whole genome shotgun sequence of Rugosimonospora africana NBRC 104875.</title>
        <authorList>
            <person name="Komaki H."/>
            <person name="Tamura T."/>
        </authorList>
    </citation>
    <scope>NUCLEOTIDE SEQUENCE</scope>
    <source>
        <strain evidence="6">NBRC 104875</strain>
    </source>
</reference>
<feature type="domain" description="Radical SAM core" evidence="5">
    <location>
        <begin position="21"/>
        <end position="181"/>
    </location>
</feature>
<dbReference type="InterPro" id="IPR050377">
    <property type="entry name" value="Radical_SAM_PqqE_MftC-like"/>
</dbReference>
<evidence type="ECO:0000256" key="3">
    <source>
        <dbReference type="ARBA" id="ARBA00023004"/>
    </source>
</evidence>
<keyword evidence="7" id="KW-1185">Reference proteome</keyword>
<evidence type="ECO:0000256" key="4">
    <source>
        <dbReference type="ARBA" id="ARBA00023014"/>
    </source>
</evidence>
<dbReference type="GO" id="GO:0003824">
    <property type="term" value="F:catalytic activity"/>
    <property type="evidence" value="ECO:0007669"/>
    <property type="project" value="InterPro"/>
</dbReference>
<evidence type="ECO:0000256" key="2">
    <source>
        <dbReference type="ARBA" id="ARBA00022723"/>
    </source>
</evidence>
<dbReference type="GO" id="GO:0046872">
    <property type="term" value="F:metal ion binding"/>
    <property type="evidence" value="ECO:0007669"/>
    <property type="project" value="UniProtKB-KW"/>
</dbReference>
<dbReference type="RefSeq" id="WP_203923096.1">
    <property type="nucleotide sequence ID" value="NZ_BONZ01000083.1"/>
</dbReference>
<dbReference type="InterPro" id="IPR013785">
    <property type="entry name" value="Aldolase_TIM"/>
</dbReference>
<dbReference type="CDD" id="cd01335">
    <property type="entry name" value="Radical_SAM"/>
    <property type="match status" value="1"/>
</dbReference>
<dbReference type="PANTHER" id="PTHR11228">
    <property type="entry name" value="RADICAL SAM DOMAIN PROTEIN"/>
    <property type="match status" value="1"/>
</dbReference>
<evidence type="ECO:0000313" key="6">
    <source>
        <dbReference type="EMBL" id="GIH19643.1"/>
    </source>
</evidence>
<dbReference type="InterPro" id="IPR007197">
    <property type="entry name" value="rSAM"/>
</dbReference>
<dbReference type="Proteomes" id="UP000642748">
    <property type="component" value="Unassembled WGS sequence"/>
</dbReference>
<dbReference type="AlphaFoldDB" id="A0A8J3R125"/>
<organism evidence="6 7">
    <name type="scientific">Rugosimonospora africana</name>
    <dbReference type="NCBI Taxonomy" id="556532"/>
    <lineage>
        <taxon>Bacteria</taxon>
        <taxon>Bacillati</taxon>
        <taxon>Actinomycetota</taxon>
        <taxon>Actinomycetes</taxon>
        <taxon>Micromonosporales</taxon>
        <taxon>Micromonosporaceae</taxon>
        <taxon>Rugosimonospora</taxon>
    </lineage>
</organism>
<keyword evidence="3" id="KW-0408">Iron</keyword>
<evidence type="ECO:0000259" key="5">
    <source>
        <dbReference type="Pfam" id="PF04055"/>
    </source>
</evidence>
<name>A0A8J3R125_9ACTN</name>
<comment type="caution">
    <text evidence="6">The sequence shown here is derived from an EMBL/GenBank/DDBJ whole genome shotgun (WGS) entry which is preliminary data.</text>
</comment>
<dbReference type="SUPFAM" id="SSF102114">
    <property type="entry name" value="Radical SAM enzymes"/>
    <property type="match status" value="1"/>
</dbReference>
<keyword evidence="1" id="KW-0949">S-adenosyl-L-methionine</keyword>
<sequence length="326" mass="34881">MTVTSEAPTTRRTRGILIASLTSACGCACVFCGLPDSRPHTVLPVETLTTAVSRPPDGATRWEEVNITGGDPLVMPAARRLFPALLSLRPYYERLSVSTAGVPARATLAGLDELDDGSPLDVYVSLDGVGEVHDRVRRRPGAFAEVSAFLAEARRRDSVSVALTCVINRLNVDGLDDLADHAEAEGLPVSYAVVNSSDHYINSLPLYRDVSLTPEQSAAAVDFLTRRSRQRLDTDLRSVLRGEARRLPCRLLHRGALLTSDGAVAICGTSQRMVLADALPGDDLAGAWDGALGRRRELLSAGAAQTCRTCTTNCFAWRSSDGPIPG</sequence>
<dbReference type="Pfam" id="PF04055">
    <property type="entry name" value="Radical_SAM"/>
    <property type="match status" value="1"/>
</dbReference>
<accession>A0A8J3R125</accession>
<dbReference type="SFLD" id="SFLDS00029">
    <property type="entry name" value="Radical_SAM"/>
    <property type="match status" value="1"/>
</dbReference>
<dbReference type="PANTHER" id="PTHR11228:SF34">
    <property type="entry name" value="TUNGSTEN-CONTAINING ALDEHYDE FERREDOXIN OXIDOREDUCTASE COFACTOR MODIFYING PROTEIN"/>
    <property type="match status" value="1"/>
</dbReference>
<evidence type="ECO:0000313" key="7">
    <source>
        <dbReference type="Proteomes" id="UP000642748"/>
    </source>
</evidence>
<proteinExistence type="predicted"/>
<dbReference type="GO" id="GO:0051536">
    <property type="term" value="F:iron-sulfur cluster binding"/>
    <property type="evidence" value="ECO:0007669"/>
    <property type="project" value="UniProtKB-KW"/>
</dbReference>
<dbReference type="SFLD" id="SFLDG01067">
    <property type="entry name" value="SPASM/twitch_domain_containing"/>
    <property type="match status" value="1"/>
</dbReference>
<dbReference type="Gene3D" id="3.20.20.70">
    <property type="entry name" value="Aldolase class I"/>
    <property type="match status" value="1"/>
</dbReference>
<dbReference type="InterPro" id="IPR058240">
    <property type="entry name" value="rSAM_sf"/>
</dbReference>
<keyword evidence="2" id="KW-0479">Metal-binding</keyword>
<evidence type="ECO:0000256" key="1">
    <source>
        <dbReference type="ARBA" id="ARBA00022691"/>
    </source>
</evidence>
<keyword evidence="4" id="KW-0411">Iron-sulfur</keyword>
<dbReference type="EMBL" id="BONZ01000083">
    <property type="protein sequence ID" value="GIH19643.1"/>
    <property type="molecule type" value="Genomic_DNA"/>
</dbReference>